<proteinExistence type="predicted"/>
<evidence type="ECO:0000313" key="2">
    <source>
        <dbReference type="Proteomes" id="UP000789920"/>
    </source>
</evidence>
<dbReference type="EMBL" id="CAJVQC010102124">
    <property type="protein sequence ID" value="CAG8831739.1"/>
    <property type="molecule type" value="Genomic_DNA"/>
</dbReference>
<reference evidence="1" key="1">
    <citation type="submission" date="2021-06" db="EMBL/GenBank/DDBJ databases">
        <authorList>
            <person name="Kallberg Y."/>
            <person name="Tangrot J."/>
            <person name="Rosling A."/>
        </authorList>
    </citation>
    <scope>NUCLEOTIDE SEQUENCE</scope>
    <source>
        <strain evidence="1">MA461A</strain>
    </source>
</reference>
<dbReference type="Proteomes" id="UP000789920">
    <property type="component" value="Unassembled WGS sequence"/>
</dbReference>
<name>A0ACA9SA79_9GLOM</name>
<feature type="non-terminal residue" evidence="1">
    <location>
        <position position="1"/>
    </location>
</feature>
<sequence>DLIMESGENIDDHIKIYMEKYQEKFAFKLYEWYIEKERYADLLSLIQSHTSEHQEWLRMFLNERNLSGISWMHDIYMENYNDASIKLRLLAQKEMRVNKRKTFLSISKLTFLAGLSDEVDTQNEDVQYQFVEIITSTDQTVDESKQVDVIVDNAAKNLKQYRPMHAKVFAQYVPYILSGEMLSTEALIEVLTLKEKKEKDDFPFTLQFT</sequence>
<protein>
    <submittedName>
        <fullName evidence="1">26681_t:CDS:1</fullName>
    </submittedName>
</protein>
<gene>
    <name evidence="1" type="ORF">RPERSI_LOCUS28244</name>
</gene>
<feature type="non-terminal residue" evidence="1">
    <location>
        <position position="209"/>
    </location>
</feature>
<organism evidence="1 2">
    <name type="scientific">Racocetra persica</name>
    <dbReference type="NCBI Taxonomy" id="160502"/>
    <lineage>
        <taxon>Eukaryota</taxon>
        <taxon>Fungi</taxon>
        <taxon>Fungi incertae sedis</taxon>
        <taxon>Mucoromycota</taxon>
        <taxon>Glomeromycotina</taxon>
        <taxon>Glomeromycetes</taxon>
        <taxon>Diversisporales</taxon>
        <taxon>Gigasporaceae</taxon>
        <taxon>Racocetra</taxon>
    </lineage>
</organism>
<evidence type="ECO:0000313" key="1">
    <source>
        <dbReference type="EMBL" id="CAG8831739.1"/>
    </source>
</evidence>
<comment type="caution">
    <text evidence="1">The sequence shown here is derived from an EMBL/GenBank/DDBJ whole genome shotgun (WGS) entry which is preliminary data.</text>
</comment>
<keyword evidence="2" id="KW-1185">Reference proteome</keyword>
<accession>A0ACA9SA79</accession>